<dbReference type="GO" id="GO:0005524">
    <property type="term" value="F:ATP binding"/>
    <property type="evidence" value="ECO:0007669"/>
    <property type="project" value="UniProtKB-KW"/>
</dbReference>
<evidence type="ECO:0000256" key="2">
    <source>
        <dbReference type="ARBA" id="ARBA00012438"/>
    </source>
</evidence>
<dbReference type="EMBL" id="NEDJ01000008">
    <property type="protein sequence ID" value="OSP09901.1"/>
    <property type="molecule type" value="Genomic_DNA"/>
</dbReference>
<keyword evidence="7" id="KW-1133">Transmembrane helix</keyword>
<organism evidence="9 10">
    <name type="scientific">Halorubrum ezzemoulense DSM 17463</name>
    <dbReference type="NCBI Taxonomy" id="1121945"/>
    <lineage>
        <taxon>Archaea</taxon>
        <taxon>Methanobacteriati</taxon>
        <taxon>Methanobacteriota</taxon>
        <taxon>Stenosarchaea group</taxon>
        <taxon>Halobacteria</taxon>
        <taxon>Halobacteriales</taxon>
        <taxon>Haloferacaceae</taxon>
        <taxon>Halorubrum</taxon>
    </lineage>
</organism>
<proteinExistence type="predicted"/>
<dbReference type="Pfam" id="PF02518">
    <property type="entry name" value="HATPase_c"/>
    <property type="match status" value="1"/>
</dbReference>
<feature type="transmembrane region" description="Helical" evidence="7">
    <location>
        <begin position="75"/>
        <end position="96"/>
    </location>
</feature>
<dbReference type="InterPro" id="IPR005467">
    <property type="entry name" value="His_kinase_dom"/>
</dbReference>
<dbReference type="GeneID" id="301360395"/>
<feature type="transmembrane region" description="Helical" evidence="7">
    <location>
        <begin position="12"/>
        <end position="32"/>
    </location>
</feature>
<protein>
    <recommendedName>
        <fullName evidence="2">histidine kinase</fullName>
        <ecNumber evidence="2">2.7.13.3</ecNumber>
    </recommendedName>
</protein>
<keyword evidence="5" id="KW-0418">Kinase</keyword>
<keyword evidence="3" id="KW-0808">Transferase</keyword>
<sequence>MEVPPTVREHAGVPLLVGIGGGLFATHVWHAIGEEESAATFLLGIVAPMLFAAGVVGGGVWLWRRDTDGEYALRVGSWSAVGAAVLAVGGVLVILYQQQYGVVMDEQAFVVVNAASGGALLGFIVGVYDIRQRRAEERATRLTRQLTVLNRVLRHDIRTNANVIQGNASLLTEESVDTDEKADTIRQQATDLVKLGKQARSVEQILTTEEVDRESQELTPTVEACCERVRRDNPSAEIDVSLPPTVPVVAHRLIDSALANVIENAVEHNDKETPRVRVETEPVSRNGTDYVELRVADNGPGIAESEIEVLKRGYETDLEHTSGLGLWLVSWIVARSGGEVRFEENDPEGSVVCLRLARADGGARSVGGSDTAASAV</sequence>
<feature type="transmembrane region" description="Helical" evidence="7">
    <location>
        <begin position="108"/>
        <end position="128"/>
    </location>
</feature>
<name>A0A1X4HA96_HALEZ</name>
<evidence type="ECO:0000259" key="8">
    <source>
        <dbReference type="PROSITE" id="PS50109"/>
    </source>
</evidence>
<dbReference type="Gene3D" id="3.30.565.10">
    <property type="entry name" value="Histidine kinase-like ATPase, C-terminal domain"/>
    <property type="match status" value="1"/>
</dbReference>
<keyword evidence="7" id="KW-0812">Transmembrane</keyword>
<dbReference type="eggNOG" id="arCOG02364">
    <property type="taxonomic scope" value="Archaea"/>
</dbReference>
<evidence type="ECO:0000256" key="6">
    <source>
        <dbReference type="ARBA" id="ARBA00022840"/>
    </source>
</evidence>
<dbReference type="InterPro" id="IPR036890">
    <property type="entry name" value="HATPase_C_sf"/>
</dbReference>
<dbReference type="PANTHER" id="PTHR44936">
    <property type="entry name" value="SENSOR PROTEIN CREC"/>
    <property type="match status" value="1"/>
</dbReference>
<dbReference type="InterPro" id="IPR003594">
    <property type="entry name" value="HATPase_dom"/>
</dbReference>
<dbReference type="PANTHER" id="PTHR44936:SF10">
    <property type="entry name" value="SENSOR PROTEIN RSTB"/>
    <property type="match status" value="1"/>
</dbReference>
<dbReference type="SUPFAM" id="SSF55874">
    <property type="entry name" value="ATPase domain of HSP90 chaperone/DNA topoisomerase II/histidine kinase"/>
    <property type="match status" value="1"/>
</dbReference>
<dbReference type="RefSeq" id="WP_049931619.1">
    <property type="nucleotide sequence ID" value="NZ_ATXS01000006.1"/>
</dbReference>
<reference evidence="9 10" key="1">
    <citation type="submission" date="2017-04" db="EMBL/GenBank/DDBJ databases">
        <title>MLSA of the genus Halorubrum.</title>
        <authorList>
            <person name="De La Haba R."/>
            <person name="Sanchez-Porro C."/>
            <person name="Infante-Dominguez C."/>
            <person name="Ventosa A."/>
        </authorList>
    </citation>
    <scope>NUCLEOTIDE SEQUENCE [LARGE SCALE GENOMIC DNA]</scope>
    <source>
        <strain evidence="9 10">DSM 17463</strain>
    </source>
</reference>
<comment type="caution">
    <text evidence="9">The sequence shown here is derived from an EMBL/GenBank/DDBJ whole genome shotgun (WGS) entry which is preliminary data.</text>
</comment>
<keyword evidence="6" id="KW-0067">ATP-binding</keyword>
<evidence type="ECO:0000256" key="4">
    <source>
        <dbReference type="ARBA" id="ARBA00022741"/>
    </source>
</evidence>
<evidence type="ECO:0000256" key="5">
    <source>
        <dbReference type="ARBA" id="ARBA00022777"/>
    </source>
</evidence>
<feature type="domain" description="Histidine kinase" evidence="8">
    <location>
        <begin position="152"/>
        <end position="360"/>
    </location>
</feature>
<comment type="catalytic activity">
    <reaction evidence="1">
        <text>ATP + protein L-histidine = ADP + protein N-phospho-L-histidine.</text>
        <dbReference type="EC" id="2.7.13.3"/>
    </reaction>
</comment>
<dbReference type="Proteomes" id="UP000193587">
    <property type="component" value="Unassembled WGS sequence"/>
</dbReference>
<gene>
    <name evidence="9" type="ORF">B9H04_04000</name>
</gene>
<dbReference type="PROSITE" id="PS50109">
    <property type="entry name" value="HIS_KIN"/>
    <property type="match status" value="1"/>
</dbReference>
<keyword evidence="7" id="KW-0472">Membrane</keyword>
<evidence type="ECO:0000313" key="9">
    <source>
        <dbReference type="EMBL" id="OSP09901.1"/>
    </source>
</evidence>
<dbReference type="InterPro" id="IPR050980">
    <property type="entry name" value="2C_sensor_his_kinase"/>
</dbReference>
<accession>A0A1X4HA96</accession>
<dbReference type="InterPro" id="IPR031623">
    <property type="entry name" value="HisKA_4TM"/>
</dbReference>
<dbReference type="STRING" id="1121945.GCA_000421805_01847"/>
<dbReference type="GO" id="GO:0004673">
    <property type="term" value="F:protein histidine kinase activity"/>
    <property type="evidence" value="ECO:0007669"/>
    <property type="project" value="UniProtKB-EC"/>
</dbReference>
<dbReference type="Pfam" id="PF16926">
    <property type="entry name" value="HisKA_4TM"/>
    <property type="match status" value="1"/>
</dbReference>
<dbReference type="AlphaFoldDB" id="A0A1X4HA96"/>
<evidence type="ECO:0000313" key="10">
    <source>
        <dbReference type="Proteomes" id="UP000193587"/>
    </source>
</evidence>
<evidence type="ECO:0000256" key="3">
    <source>
        <dbReference type="ARBA" id="ARBA00022679"/>
    </source>
</evidence>
<evidence type="ECO:0000256" key="7">
    <source>
        <dbReference type="SAM" id="Phobius"/>
    </source>
</evidence>
<keyword evidence="4" id="KW-0547">Nucleotide-binding</keyword>
<feature type="transmembrane region" description="Helical" evidence="7">
    <location>
        <begin position="38"/>
        <end position="63"/>
    </location>
</feature>
<dbReference type="SMART" id="SM00387">
    <property type="entry name" value="HATPase_c"/>
    <property type="match status" value="1"/>
</dbReference>
<dbReference type="EC" id="2.7.13.3" evidence="2"/>
<evidence type="ECO:0000256" key="1">
    <source>
        <dbReference type="ARBA" id="ARBA00000085"/>
    </source>
</evidence>